<proteinExistence type="predicted"/>
<feature type="region of interest" description="Disordered" evidence="1">
    <location>
        <begin position="1"/>
        <end position="23"/>
    </location>
</feature>
<organism evidence="2 3">
    <name type="scientific">Nephila pilipes</name>
    <name type="common">Giant wood spider</name>
    <name type="synonym">Nephila maculata</name>
    <dbReference type="NCBI Taxonomy" id="299642"/>
    <lineage>
        <taxon>Eukaryota</taxon>
        <taxon>Metazoa</taxon>
        <taxon>Ecdysozoa</taxon>
        <taxon>Arthropoda</taxon>
        <taxon>Chelicerata</taxon>
        <taxon>Arachnida</taxon>
        <taxon>Araneae</taxon>
        <taxon>Araneomorphae</taxon>
        <taxon>Entelegynae</taxon>
        <taxon>Araneoidea</taxon>
        <taxon>Nephilidae</taxon>
        <taxon>Nephila</taxon>
    </lineage>
</organism>
<evidence type="ECO:0000256" key="1">
    <source>
        <dbReference type="SAM" id="MobiDB-lite"/>
    </source>
</evidence>
<dbReference type="OrthoDB" id="10490520at2759"/>
<comment type="caution">
    <text evidence="2">The sequence shown here is derived from an EMBL/GenBank/DDBJ whole genome shotgun (WGS) entry which is preliminary data.</text>
</comment>
<protein>
    <submittedName>
        <fullName evidence="2">Uncharacterized protein</fullName>
    </submittedName>
</protein>
<accession>A0A8X6QCL0</accession>
<reference evidence="2" key="1">
    <citation type="submission" date="2020-08" db="EMBL/GenBank/DDBJ databases">
        <title>Multicomponent nature underlies the extraordinary mechanical properties of spider dragline silk.</title>
        <authorList>
            <person name="Kono N."/>
            <person name="Nakamura H."/>
            <person name="Mori M."/>
            <person name="Yoshida Y."/>
            <person name="Ohtoshi R."/>
            <person name="Malay A.D."/>
            <person name="Moran D.A.P."/>
            <person name="Tomita M."/>
            <person name="Numata K."/>
            <person name="Arakawa K."/>
        </authorList>
    </citation>
    <scope>NUCLEOTIDE SEQUENCE</scope>
</reference>
<name>A0A8X6QCL0_NEPPI</name>
<evidence type="ECO:0000313" key="2">
    <source>
        <dbReference type="EMBL" id="GFU18218.1"/>
    </source>
</evidence>
<sequence>MVRTPKPKQCLLPPSVDKRSPAPPPFVISGIPMQYFSPGFTDVRAVLQRSFPDLDVTLGPSVQQPDDYRYSSAATTILFLISFLN</sequence>
<keyword evidence="3" id="KW-1185">Reference proteome</keyword>
<dbReference type="AlphaFoldDB" id="A0A8X6QCL0"/>
<dbReference type="EMBL" id="BMAW01126774">
    <property type="protein sequence ID" value="GFU18218.1"/>
    <property type="molecule type" value="Genomic_DNA"/>
</dbReference>
<dbReference type="Proteomes" id="UP000887013">
    <property type="component" value="Unassembled WGS sequence"/>
</dbReference>
<gene>
    <name evidence="2" type="ORF">NPIL_384871</name>
</gene>
<evidence type="ECO:0000313" key="3">
    <source>
        <dbReference type="Proteomes" id="UP000887013"/>
    </source>
</evidence>